<feature type="compositionally biased region" description="Basic and acidic residues" evidence="1">
    <location>
        <begin position="30"/>
        <end position="48"/>
    </location>
</feature>
<dbReference type="OrthoDB" id="9923113at2"/>
<reference evidence="2 3" key="1">
    <citation type="submission" date="2019-04" db="EMBL/GenBank/DDBJ databases">
        <title>Pedobacter sp. AR-2-6 sp. nov., isolated from Arctic soil.</title>
        <authorList>
            <person name="Dahal R.H."/>
            <person name="Kim D.-U."/>
        </authorList>
    </citation>
    <scope>NUCLEOTIDE SEQUENCE [LARGE SCALE GENOMIC DNA]</scope>
    <source>
        <strain evidence="2 3">AR-2-6</strain>
    </source>
</reference>
<protein>
    <recommendedName>
        <fullName evidence="4">DUF4025 domain-containing protein</fullName>
    </recommendedName>
</protein>
<accession>A0A4U1C8H5</accession>
<comment type="caution">
    <text evidence="2">The sequence shown here is derived from an EMBL/GenBank/DDBJ whole genome shotgun (WGS) entry which is preliminary data.</text>
</comment>
<keyword evidence="3" id="KW-1185">Reference proteome</keyword>
<feature type="compositionally biased region" description="Basic and acidic residues" evidence="1">
    <location>
        <begin position="1"/>
        <end position="16"/>
    </location>
</feature>
<evidence type="ECO:0000256" key="1">
    <source>
        <dbReference type="SAM" id="MobiDB-lite"/>
    </source>
</evidence>
<dbReference type="EMBL" id="SWBO01000002">
    <property type="protein sequence ID" value="TKC02626.1"/>
    <property type="molecule type" value="Genomic_DNA"/>
</dbReference>
<gene>
    <name evidence="2" type="ORF">FA045_04955</name>
</gene>
<evidence type="ECO:0000313" key="2">
    <source>
        <dbReference type="EMBL" id="TKC02626.1"/>
    </source>
</evidence>
<dbReference type="AlphaFoldDB" id="A0A4U1C8H5"/>
<name>A0A4U1C8H5_9SPHI</name>
<organism evidence="2 3">
    <name type="scientific">Pedobacter cryotolerans</name>
    <dbReference type="NCBI Taxonomy" id="2571270"/>
    <lineage>
        <taxon>Bacteria</taxon>
        <taxon>Pseudomonadati</taxon>
        <taxon>Bacteroidota</taxon>
        <taxon>Sphingobacteriia</taxon>
        <taxon>Sphingobacteriales</taxon>
        <taxon>Sphingobacteriaceae</taxon>
        <taxon>Pedobacter</taxon>
    </lineage>
</organism>
<evidence type="ECO:0000313" key="3">
    <source>
        <dbReference type="Proteomes" id="UP000310477"/>
    </source>
</evidence>
<feature type="region of interest" description="Disordered" evidence="1">
    <location>
        <begin position="1"/>
        <end position="59"/>
    </location>
</feature>
<feature type="compositionally biased region" description="Polar residues" evidence="1">
    <location>
        <begin position="20"/>
        <end position="29"/>
    </location>
</feature>
<dbReference type="RefSeq" id="WP_136875073.1">
    <property type="nucleotide sequence ID" value="NZ_SWBO01000002.1"/>
</dbReference>
<proteinExistence type="predicted"/>
<dbReference type="Proteomes" id="UP000310477">
    <property type="component" value="Unassembled WGS sequence"/>
</dbReference>
<sequence>MENSQKDKQNEQEEAAKVNTAKTKNNQYTAEEKKFADGEGTKLDKAIDSDAANPATRGD</sequence>
<evidence type="ECO:0008006" key="4">
    <source>
        <dbReference type="Google" id="ProtNLM"/>
    </source>
</evidence>